<evidence type="ECO:0000256" key="1">
    <source>
        <dbReference type="ARBA" id="ARBA00006938"/>
    </source>
</evidence>
<accession>A0A834KAQ6</accession>
<dbReference type="InterPro" id="IPR039599">
    <property type="entry name" value="RBM48"/>
</dbReference>
<evidence type="ECO:0000256" key="3">
    <source>
        <dbReference type="ARBA" id="ARBA00022664"/>
    </source>
</evidence>
<dbReference type="InterPro" id="IPR012677">
    <property type="entry name" value="Nucleotide-bd_a/b_plait_sf"/>
</dbReference>
<dbReference type="AlphaFoldDB" id="A0A834KAQ6"/>
<keyword evidence="9" id="KW-1185">Reference proteome</keyword>
<evidence type="ECO:0000256" key="4">
    <source>
        <dbReference type="ARBA" id="ARBA00022728"/>
    </source>
</evidence>
<keyword evidence="5" id="KW-0694">RNA-binding</keyword>
<dbReference type="CDD" id="cd12442">
    <property type="entry name" value="RRM_RBM48"/>
    <property type="match status" value="1"/>
</dbReference>
<organism evidence="8 9">
    <name type="scientific">Vespula germanica</name>
    <name type="common">German yellow jacket</name>
    <name type="synonym">Paravespula germanica</name>
    <dbReference type="NCBI Taxonomy" id="30212"/>
    <lineage>
        <taxon>Eukaryota</taxon>
        <taxon>Metazoa</taxon>
        <taxon>Ecdysozoa</taxon>
        <taxon>Arthropoda</taxon>
        <taxon>Hexapoda</taxon>
        <taxon>Insecta</taxon>
        <taxon>Pterygota</taxon>
        <taxon>Neoptera</taxon>
        <taxon>Endopterygota</taxon>
        <taxon>Hymenoptera</taxon>
        <taxon>Apocrita</taxon>
        <taxon>Aculeata</taxon>
        <taxon>Vespoidea</taxon>
        <taxon>Vespidae</taxon>
        <taxon>Vespinae</taxon>
        <taxon>Vespula</taxon>
    </lineage>
</organism>
<keyword evidence="3" id="KW-0507">mRNA processing</keyword>
<protein>
    <recommendedName>
        <fullName evidence="2">RNA-binding protein 48</fullName>
    </recommendedName>
</protein>
<dbReference type="EMBL" id="JACSDZ010000005">
    <property type="protein sequence ID" value="KAF7403198.1"/>
    <property type="molecule type" value="Genomic_DNA"/>
</dbReference>
<dbReference type="InterPro" id="IPR035979">
    <property type="entry name" value="RBD_domain_sf"/>
</dbReference>
<comment type="function">
    <text evidence="7">As a component of the minor spliceosome, involved in the splicing of U12-type introns in pre-mRNAs.</text>
</comment>
<dbReference type="InterPro" id="IPR034264">
    <property type="entry name" value="RBM48_RRM"/>
</dbReference>
<evidence type="ECO:0000313" key="8">
    <source>
        <dbReference type="EMBL" id="KAF7403198.1"/>
    </source>
</evidence>
<dbReference type="GO" id="GO:0006397">
    <property type="term" value="P:mRNA processing"/>
    <property type="evidence" value="ECO:0007669"/>
    <property type="project" value="UniProtKB-KW"/>
</dbReference>
<evidence type="ECO:0000256" key="6">
    <source>
        <dbReference type="ARBA" id="ARBA00023187"/>
    </source>
</evidence>
<evidence type="ECO:0000313" key="9">
    <source>
        <dbReference type="Proteomes" id="UP000617340"/>
    </source>
</evidence>
<evidence type="ECO:0000256" key="5">
    <source>
        <dbReference type="ARBA" id="ARBA00022884"/>
    </source>
</evidence>
<dbReference type="Gene3D" id="3.30.70.330">
    <property type="match status" value="1"/>
</dbReference>
<sequence>MSNEPAITQLSHHLQQKLCQTRPPYRQGKKLTAVKIYTINDESQHLMICDVPQLQLRQEIKKLVFPYGAVKKVHVVSNYPSEEFTEAYHVHYEDIRSARIAKHFLDGKNFYGGILHVFYAPELESVSETRAKLMQRYKDVSVRLKRNKQDFSYNRKLSQGEQTKTLLPLSTDQFNQTDYQAIYNEPFFNNDQQLNHESNVAIERRNIQSTKTSTTTTILPIQSKIINTGNISDAGHSLAEIKNHDNCKKRKNYKGQSIRDNIKVKVIRPSIVDTSTILKCNIKDKHIKDNISNNTNKEEKNTIVIKKITNNDAIKKRIVIKNSSIKQLVKPSQDLQSSIQTMKFQIRSALQKCEKREFLVLTNNKYET</sequence>
<name>A0A834KAQ6_VESGE</name>
<dbReference type="GO" id="GO:0005654">
    <property type="term" value="C:nucleoplasm"/>
    <property type="evidence" value="ECO:0007669"/>
    <property type="project" value="TreeGrafter"/>
</dbReference>
<keyword evidence="6" id="KW-0508">mRNA splicing</keyword>
<dbReference type="PANTHER" id="PTHR20957">
    <property type="entry name" value="RNA-BINDING PROTEIN 48"/>
    <property type="match status" value="1"/>
</dbReference>
<dbReference type="GO" id="GO:0005681">
    <property type="term" value="C:spliceosomal complex"/>
    <property type="evidence" value="ECO:0007669"/>
    <property type="project" value="UniProtKB-KW"/>
</dbReference>
<reference evidence="8" key="1">
    <citation type="journal article" date="2020" name="G3 (Bethesda)">
        <title>High-Quality Assemblies for Three Invasive Social Wasps from the &lt;i&gt;Vespula&lt;/i&gt; Genus.</title>
        <authorList>
            <person name="Harrop T.W.R."/>
            <person name="Guhlin J."/>
            <person name="McLaughlin G.M."/>
            <person name="Permina E."/>
            <person name="Stockwell P."/>
            <person name="Gilligan J."/>
            <person name="Le Lec M.F."/>
            <person name="Gruber M.A.M."/>
            <person name="Quinn O."/>
            <person name="Lovegrove M."/>
            <person name="Duncan E.J."/>
            <person name="Remnant E.J."/>
            <person name="Van Eeckhoven J."/>
            <person name="Graham B."/>
            <person name="Knapp R.A."/>
            <person name="Langford K.W."/>
            <person name="Kronenberg Z."/>
            <person name="Press M.O."/>
            <person name="Eacker S.M."/>
            <person name="Wilson-Rankin E.E."/>
            <person name="Purcell J."/>
            <person name="Lester P.J."/>
            <person name="Dearden P.K."/>
        </authorList>
    </citation>
    <scope>NUCLEOTIDE SEQUENCE</scope>
    <source>
        <strain evidence="8">Linc-1</strain>
    </source>
</reference>
<dbReference type="Proteomes" id="UP000617340">
    <property type="component" value="Unassembled WGS sequence"/>
</dbReference>
<proteinExistence type="inferred from homology"/>
<comment type="similarity">
    <text evidence="1">Belongs to the RBM48 family.</text>
</comment>
<dbReference type="GO" id="GO:0003723">
    <property type="term" value="F:RNA binding"/>
    <property type="evidence" value="ECO:0007669"/>
    <property type="project" value="UniProtKB-KW"/>
</dbReference>
<dbReference type="GO" id="GO:0008380">
    <property type="term" value="P:RNA splicing"/>
    <property type="evidence" value="ECO:0007669"/>
    <property type="project" value="UniProtKB-KW"/>
</dbReference>
<dbReference type="PANTHER" id="PTHR20957:SF0">
    <property type="entry name" value="RNA-BINDING PROTEIN 48"/>
    <property type="match status" value="1"/>
</dbReference>
<evidence type="ECO:0000256" key="2">
    <source>
        <dbReference type="ARBA" id="ARBA00015189"/>
    </source>
</evidence>
<keyword evidence="4" id="KW-0747">Spliceosome</keyword>
<gene>
    <name evidence="8" type="ORF">HZH68_005992</name>
</gene>
<evidence type="ECO:0000256" key="7">
    <source>
        <dbReference type="ARBA" id="ARBA00035004"/>
    </source>
</evidence>
<comment type="caution">
    <text evidence="8">The sequence shown here is derived from an EMBL/GenBank/DDBJ whole genome shotgun (WGS) entry which is preliminary data.</text>
</comment>
<dbReference type="SUPFAM" id="SSF54928">
    <property type="entry name" value="RNA-binding domain, RBD"/>
    <property type="match status" value="1"/>
</dbReference>